<dbReference type="Proteomes" id="UP000256478">
    <property type="component" value="Unassembled WGS sequence"/>
</dbReference>
<evidence type="ECO:0000256" key="6">
    <source>
        <dbReference type="SAM" id="SignalP"/>
    </source>
</evidence>
<organism evidence="7 8">
    <name type="scientific">Thalassotalea euphylliae</name>
    <dbReference type="NCBI Taxonomy" id="1655234"/>
    <lineage>
        <taxon>Bacteria</taxon>
        <taxon>Pseudomonadati</taxon>
        <taxon>Pseudomonadota</taxon>
        <taxon>Gammaproteobacteria</taxon>
        <taxon>Alteromonadales</taxon>
        <taxon>Colwelliaceae</taxon>
        <taxon>Thalassotalea</taxon>
    </lineage>
</organism>
<evidence type="ECO:0000256" key="3">
    <source>
        <dbReference type="ARBA" id="ARBA00022729"/>
    </source>
</evidence>
<comment type="subcellular location">
    <subcellularLocation>
        <location evidence="1">Cell outer membrane</location>
    </subcellularLocation>
</comment>
<name>A0A3E0TP32_9GAMM</name>
<evidence type="ECO:0000256" key="4">
    <source>
        <dbReference type="ARBA" id="ARBA00023136"/>
    </source>
</evidence>
<evidence type="ECO:0000256" key="2">
    <source>
        <dbReference type="ARBA" id="ARBA00005722"/>
    </source>
</evidence>
<feature type="chain" id="PRO_5017546004" evidence="6">
    <location>
        <begin position="25"/>
        <end position="303"/>
    </location>
</feature>
<dbReference type="AlphaFoldDB" id="A0A3E0TP32"/>
<dbReference type="Pfam" id="PF06629">
    <property type="entry name" value="MipA"/>
    <property type="match status" value="1"/>
</dbReference>
<keyword evidence="3 6" id="KW-0732">Signal</keyword>
<dbReference type="GO" id="GO:0009252">
    <property type="term" value="P:peptidoglycan biosynthetic process"/>
    <property type="evidence" value="ECO:0007669"/>
    <property type="project" value="TreeGrafter"/>
</dbReference>
<evidence type="ECO:0000256" key="1">
    <source>
        <dbReference type="ARBA" id="ARBA00004442"/>
    </source>
</evidence>
<protein>
    <submittedName>
        <fullName evidence="7">MipA/OmpV family protein</fullName>
    </submittedName>
</protein>
<feature type="signal peptide" evidence="6">
    <location>
        <begin position="1"/>
        <end position="24"/>
    </location>
</feature>
<dbReference type="EMBL" id="QUOU01000001">
    <property type="protein sequence ID" value="REL26309.1"/>
    <property type="molecule type" value="Genomic_DNA"/>
</dbReference>
<dbReference type="InterPro" id="IPR010583">
    <property type="entry name" value="MipA"/>
</dbReference>
<dbReference type="PANTHER" id="PTHR38776">
    <property type="entry name" value="MLTA-INTERACTING PROTEIN-RELATED"/>
    <property type="match status" value="1"/>
</dbReference>
<evidence type="ECO:0000313" key="7">
    <source>
        <dbReference type="EMBL" id="REL26309.1"/>
    </source>
</evidence>
<evidence type="ECO:0000313" key="8">
    <source>
        <dbReference type="Proteomes" id="UP000256478"/>
    </source>
</evidence>
<evidence type="ECO:0000256" key="5">
    <source>
        <dbReference type="ARBA" id="ARBA00023237"/>
    </source>
</evidence>
<sequence length="303" mass="34322">MKFFTPFLTFVLLLATSIFSSVDADEYSCENPQANTNKPNTNKQSCITTGEWHIGVAVGLGVITNPLNDGDNIPLVLLPDIAWYGEKAYFDNGELGYQWHQETKHSFEGFVSVNRERAYFSFWHPSNILNPIENHSFIDATLQSDDASGRTEVSIDQVRSRDWALDAGLRWQTALARGSASITVKTDVTGVHHGQQLNLSYRLGFQYGEWQLGLSPSITWKSSALLDYYYGIDESDNLVLENFYQAKAGWQPQLDLSGIYPLADDWQLLFKLGYQWLNKGMYDSPLVKEKQVRTIFIGAAYQF</sequence>
<proteinExistence type="inferred from homology"/>
<dbReference type="OrthoDB" id="5731040at2"/>
<gene>
    <name evidence="7" type="ORF">DXX93_06740</name>
</gene>
<comment type="caution">
    <text evidence="7">The sequence shown here is derived from an EMBL/GenBank/DDBJ whole genome shotgun (WGS) entry which is preliminary data.</text>
</comment>
<dbReference type="GO" id="GO:0009279">
    <property type="term" value="C:cell outer membrane"/>
    <property type="evidence" value="ECO:0007669"/>
    <property type="project" value="UniProtKB-SubCell"/>
</dbReference>
<keyword evidence="4" id="KW-0472">Membrane</keyword>
<reference evidence="7 8" key="1">
    <citation type="submission" date="2018-08" db="EMBL/GenBank/DDBJ databases">
        <title>Thalassotalea euphylliae genome.</title>
        <authorList>
            <person name="Summers S."/>
            <person name="Rice S.A."/>
            <person name="Freckelton M.L."/>
            <person name="Nedved B.T."/>
            <person name="Hadfield M.G."/>
        </authorList>
    </citation>
    <scope>NUCLEOTIDE SEQUENCE [LARGE SCALE GENOMIC DNA]</scope>
    <source>
        <strain evidence="7 8">H1</strain>
    </source>
</reference>
<comment type="similarity">
    <text evidence="2">Belongs to the MipA/OmpV family.</text>
</comment>
<accession>A0A3E0TP32</accession>
<dbReference type="PANTHER" id="PTHR38776:SF1">
    <property type="entry name" value="MLTA-INTERACTING PROTEIN-RELATED"/>
    <property type="match status" value="1"/>
</dbReference>
<keyword evidence="5" id="KW-0998">Cell outer membrane</keyword>